<evidence type="ECO:0000256" key="2">
    <source>
        <dbReference type="ARBA" id="ARBA00006222"/>
    </source>
</evidence>
<gene>
    <name evidence="10" type="ORF">CANTEDRAFT_120017</name>
</gene>
<reference evidence="10 11" key="1">
    <citation type="journal article" date="2011" name="Proc. Natl. Acad. Sci. U.S.A.">
        <title>Comparative genomics of xylose-fermenting fungi for enhanced biofuel production.</title>
        <authorList>
            <person name="Wohlbach D.J."/>
            <person name="Kuo A."/>
            <person name="Sato T.K."/>
            <person name="Potts K.M."/>
            <person name="Salamov A.A."/>
            <person name="LaButti K.M."/>
            <person name="Sun H."/>
            <person name="Clum A."/>
            <person name="Pangilinan J.L."/>
            <person name="Lindquist E.A."/>
            <person name="Lucas S."/>
            <person name="Lapidus A."/>
            <person name="Jin M."/>
            <person name="Gunawan C."/>
            <person name="Balan V."/>
            <person name="Dale B.E."/>
            <person name="Jeffries T.W."/>
            <person name="Zinkel R."/>
            <person name="Barry K.W."/>
            <person name="Grigoriev I.V."/>
            <person name="Gasch A.P."/>
        </authorList>
    </citation>
    <scope>NUCLEOTIDE SEQUENCE [LARGE SCALE GENOMIC DNA]</scope>
    <source>
        <strain evidence="11">ATCC 10573 / BCRC 21748 / CBS 615 / JCM 9827 / NBRC 10315 / NRRL Y-1498 / VKM Y-70</strain>
    </source>
</reference>
<proteinExistence type="inferred from homology"/>
<keyword evidence="3" id="KW-0963">Cytoplasm</keyword>
<keyword evidence="11" id="KW-1185">Reference proteome</keyword>
<feature type="domain" description="Cdc37 C-terminal" evidence="7">
    <location>
        <begin position="401"/>
        <end position="498"/>
    </location>
</feature>
<dbReference type="GO" id="GO:0050821">
    <property type="term" value="P:protein stabilization"/>
    <property type="evidence" value="ECO:0007669"/>
    <property type="project" value="TreeGrafter"/>
</dbReference>
<evidence type="ECO:0000259" key="7">
    <source>
        <dbReference type="SMART" id="SM01069"/>
    </source>
</evidence>
<dbReference type="Pfam" id="PF08564">
    <property type="entry name" value="CDC37_C"/>
    <property type="match status" value="1"/>
</dbReference>
<dbReference type="InterPro" id="IPR013873">
    <property type="entry name" value="Cdc37_C"/>
</dbReference>
<dbReference type="PANTHER" id="PTHR12800">
    <property type="entry name" value="CDC37-RELATED"/>
    <property type="match status" value="1"/>
</dbReference>
<dbReference type="InterPro" id="IPR013855">
    <property type="entry name" value="Cdc37_N_dom"/>
</dbReference>
<evidence type="ECO:0000256" key="4">
    <source>
        <dbReference type="ARBA" id="ARBA00023186"/>
    </source>
</evidence>
<comment type="similarity">
    <text evidence="2">Belongs to the CDC37 family.</text>
</comment>
<feature type="domain" description="Cdc37 Hsp90 binding" evidence="8">
    <location>
        <begin position="203"/>
        <end position="384"/>
    </location>
</feature>
<evidence type="ECO:0000256" key="6">
    <source>
        <dbReference type="SAM" id="MobiDB-lite"/>
    </source>
</evidence>
<protein>
    <recommendedName>
        <fullName evidence="5">Hsp90 chaperone protein kinase-targeting subunit</fullName>
    </recommendedName>
</protein>
<dbReference type="Proteomes" id="UP000000707">
    <property type="component" value="Unassembled WGS sequence"/>
</dbReference>
<evidence type="ECO:0000259" key="8">
    <source>
        <dbReference type="SMART" id="SM01070"/>
    </source>
</evidence>
<feature type="domain" description="Cdc37 N-terminal" evidence="9">
    <location>
        <begin position="2"/>
        <end position="200"/>
    </location>
</feature>
<dbReference type="EMBL" id="GL996515">
    <property type="protein sequence ID" value="EGV64499.1"/>
    <property type="molecule type" value="Genomic_DNA"/>
</dbReference>
<dbReference type="SMART" id="SM01069">
    <property type="entry name" value="CDC37_C"/>
    <property type="match status" value="1"/>
</dbReference>
<dbReference type="STRING" id="590646.G3B1P5"/>
<dbReference type="GO" id="GO:0051087">
    <property type="term" value="F:protein-folding chaperone binding"/>
    <property type="evidence" value="ECO:0007669"/>
    <property type="project" value="TreeGrafter"/>
</dbReference>
<evidence type="ECO:0000259" key="9">
    <source>
        <dbReference type="SMART" id="SM01071"/>
    </source>
</evidence>
<dbReference type="OrthoDB" id="440202at2759"/>
<organism evidence="11">
    <name type="scientific">Candida tenuis (strain ATCC 10573 / BCRC 21748 / CBS 615 / JCM 9827 / NBRC 10315 / NRRL Y-1498 / VKM Y-70)</name>
    <name type="common">Yeast</name>
    <name type="synonym">Yamadazyma tenuis</name>
    <dbReference type="NCBI Taxonomy" id="590646"/>
    <lineage>
        <taxon>Eukaryota</taxon>
        <taxon>Fungi</taxon>
        <taxon>Dikarya</taxon>
        <taxon>Ascomycota</taxon>
        <taxon>Saccharomycotina</taxon>
        <taxon>Pichiomycetes</taxon>
        <taxon>Debaryomycetaceae</taxon>
        <taxon>Yamadazyma</taxon>
    </lineage>
</organism>
<keyword evidence="4" id="KW-0143">Chaperone</keyword>
<dbReference type="HOGENOM" id="CLU_033261_1_0_1"/>
<dbReference type="GO" id="GO:0019901">
    <property type="term" value="F:protein kinase binding"/>
    <property type="evidence" value="ECO:0007669"/>
    <property type="project" value="InterPro"/>
</dbReference>
<evidence type="ECO:0000313" key="11">
    <source>
        <dbReference type="Proteomes" id="UP000000707"/>
    </source>
</evidence>
<feature type="region of interest" description="Disordered" evidence="6">
    <location>
        <begin position="206"/>
        <end position="236"/>
    </location>
</feature>
<dbReference type="GO" id="GO:0031072">
    <property type="term" value="F:heat shock protein binding"/>
    <property type="evidence" value="ECO:0007669"/>
    <property type="project" value="TreeGrafter"/>
</dbReference>
<dbReference type="eggNOG" id="KOG2260">
    <property type="taxonomic scope" value="Eukaryota"/>
</dbReference>
<dbReference type="InterPro" id="IPR004918">
    <property type="entry name" value="Cdc37"/>
</dbReference>
<comment type="subcellular location">
    <subcellularLocation>
        <location evidence="1">Cytoplasm</location>
    </subcellularLocation>
</comment>
<dbReference type="Gene3D" id="1.20.58.610">
    <property type="entry name" value="Cdc37, Hsp90 binding domain"/>
    <property type="match status" value="1"/>
</dbReference>
<dbReference type="InterPro" id="IPR038189">
    <property type="entry name" value="Cdc37_Hsp90-bd_sf"/>
</dbReference>
<evidence type="ECO:0000256" key="5">
    <source>
        <dbReference type="ARBA" id="ARBA00031396"/>
    </source>
</evidence>
<dbReference type="PANTHER" id="PTHR12800:SF4">
    <property type="entry name" value="HSP90 CO-CHAPERONE CDC37"/>
    <property type="match status" value="1"/>
</dbReference>
<dbReference type="InterPro" id="IPR013874">
    <property type="entry name" value="Cdc37_Hsp90-bd"/>
</dbReference>
<dbReference type="GO" id="GO:0005737">
    <property type="term" value="C:cytoplasm"/>
    <property type="evidence" value="ECO:0007669"/>
    <property type="project" value="UniProtKB-SubCell"/>
</dbReference>
<dbReference type="GO" id="GO:0051082">
    <property type="term" value="F:unfolded protein binding"/>
    <property type="evidence" value="ECO:0007669"/>
    <property type="project" value="TreeGrafter"/>
</dbReference>
<dbReference type="Pfam" id="PF03234">
    <property type="entry name" value="CDC37_N"/>
    <property type="match status" value="1"/>
</dbReference>
<dbReference type="SMART" id="SM01071">
    <property type="entry name" value="CDC37_N"/>
    <property type="match status" value="1"/>
</dbReference>
<feature type="compositionally biased region" description="Polar residues" evidence="6">
    <location>
        <begin position="213"/>
        <end position="229"/>
    </location>
</feature>
<dbReference type="AlphaFoldDB" id="G3B1P5"/>
<name>G3B1P5_CANTC</name>
<feature type="compositionally biased region" description="Polar residues" evidence="6">
    <location>
        <begin position="502"/>
        <end position="513"/>
    </location>
</feature>
<evidence type="ECO:0000256" key="3">
    <source>
        <dbReference type="ARBA" id="ARBA00022490"/>
    </source>
</evidence>
<sequence length="513" mass="58531">MAIDYSKWDKLELSDDSDVEVHPNVDKKSFIKWKQRDIHEKRQQRNQELKSILVQLTMYAKLNERVDSLLEALTPSQISDDAAVTKFLDEKFDKHEKFDYDALLKTKGDTLRKGLKDLTFDPAEFETTPPYNEMVEDLFVQIKEDHADAKDALKLVNYAKEHRARIDDLLSKQSIKLDDLLYQKSLLISSDDYHTGFDRSFLNKDEEERTPETKTVTSVETINSPGVTNTPPKKAEKTEKEVLEELQVMPETTEFSKIPLGDYVKSGAYLVKHPWICTEQQKDALIMTAFDHQLAGDSKAARQVIHQSLLLQYIAQLCGGGPNYNKDATVKAIKLFIGKINDPSVPVRTGFLQDYENTFNHIQNRCELIKQEQSQASDDDGEEGEALIQLRALDEGTELSVDIPPEGTPEYQLFTTELPLEMQEAVKTKSLDEVNKVFAKYKIEDAEQILEIINQCGVIGVSGYIEDEHEFEELQKQYNEQQIQEVEEEADDNADADSSVVHTETPNTEDIVD</sequence>
<dbReference type="SUPFAM" id="SSF101391">
    <property type="entry name" value="Hsp90 co-chaperone CDC37"/>
    <property type="match status" value="1"/>
</dbReference>
<feature type="compositionally biased region" description="Acidic residues" evidence="6">
    <location>
        <begin position="485"/>
        <end position="495"/>
    </location>
</feature>
<accession>G3B1P5</accession>
<dbReference type="GO" id="GO:0006457">
    <property type="term" value="P:protein folding"/>
    <property type="evidence" value="ECO:0007669"/>
    <property type="project" value="TreeGrafter"/>
</dbReference>
<dbReference type="SMART" id="SM01070">
    <property type="entry name" value="CDC37_M"/>
    <property type="match status" value="1"/>
</dbReference>
<evidence type="ECO:0000313" key="10">
    <source>
        <dbReference type="EMBL" id="EGV64499.1"/>
    </source>
</evidence>
<evidence type="ECO:0000256" key="1">
    <source>
        <dbReference type="ARBA" id="ARBA00004496"/>
    </source>
</evidence>
<feature type="region of interest" description="Disordered" evidence="6">
    <location>
        <begin position="481"/>
        <end position="513"/>
    </location>
</feature>
<dbReference type="Pfam" id="PF08565">
    <property type="entry name" value="CDC37_M"/>
    <property type="match status" value="1"/>
</dbReference>